<dbReference type="Proteomes" id="UP000729913">
    <property type="component" value="Unassembled WGS sequence"/>
</dbReference>
<evidence type="ECO:0000313" key="1">
    <source>
        <dbReference type="EMBL" id="KAG8039991.1"/>
    </source>
</evidence>
<dbReference type="GO" id="GO:0005525">
    <property type="term" value="F:GTP binding"/>
    <property type="evidence" value="ECO:0007669"/>
    <property type="project" value="TreeGrafter"/>
</dbReference>
<keyword evidence="2" id="KW-1185">Reference proteome</keyword>
<protein>
    <submittedName>
        <fullName evidence="1">Uncharacterized protein</fullName>
    </submittedName>
</protein>
<dbReference type="PANTHER" id="PTHR45775:SF1">
    <property type="entry name" value="RAD, GEM_KIR FAMILY MEMBER 3, ISOFORM E"/>
    <property type="match status" value="1"/>
</dbReference>
<dbReference type="OrthoDB" id="5239715at2759"/>
<name>A0A8J5V0D3_9HYME</name>
<gene>
    <name evidence="1" type="ORF">G9C98_001509</name>
</gene>
<dbReference type="InterPro" id="IPR051641">
    <property type="entry name" value="RGK_GTP-binding_reg"/>
</dbReference>
<accession>A0A8J5V0D3</accession>
<proteinExistence type="predicted"/>
<reference evidence="1" key="2">
    <citation type="submission" date="2021-04" db="EMBL/GenBank/DDBJ databases">
        <title>Genome-wide patterns of bracovirus chromosomal integration into multiple host tissues during parasitism.</title>
        <authorList>
            <person name="Chebbi M.A.C."/>
        </authorList>
    </citation>
    <scope>NUCLEOTIDE SEQUENCE</scope>
    <source>
        <tissue evidence="1">Whole body</tissue>
    </source>
</reference>
<dbReference type="GO" id="GO:0005246">
    <property type="term" value="F:calcium channel regulator activity"/>
    <property type="evidence" value="ECO:0007669"/>
    <property type="project" value="TreeGrafter"/>
</dbReference>
<comment type="caution">
    <text evidence="1">The sequence shown here is derived from an EMBL/GenBank/DDBJ whole genome shotgun (WGS) entry which is preliminary data.</text>
</comment>
<dbReference type="PANTHER" id="PTHR45775">
    <property type="entry name" value="RAD, GEM/KIR FAMILY MEMBER 2, ISOFORM C"/>
    <property type="match status" value="1"/>
</dbReference>
<dbReference type="GO" id="GO:0005886">
    <property type="term" value="C:plasma membrane"/>
    <property type="evidence" value="ECO:0007669"/>
    <property type="project" value="TreeGrafter"/>
</dbReference>
<dbReference type="AlphaFoldDB" id="A0A8J5V0D3"/>
<dbReference type="EMBL" id="JAAOIC020000027">
    <property type="protein sequence ID" value="KAG8039991.1"/>
    <property type="molecule type" value="Genomic_DNA"/>
</dbReference>
<sequence length="98" mass="11472">MNNGKYTAYSYHAKFIEISVGINHNVDELLVGVLHQIRLKRKSFNHATAGDTEKILKSNHWYKSKSMMRASVKAHRVLTWLFKKEDNKFKNCENLHVL</sequence>
<evidence type="ECO:0000313" key="2">
    <source>
        <dbReference type="Proteomes" id="UP000729913"/>
    </source>
</evidence>
<organism evidence="1 2">
    <name type="scientific">Cotesia typhae</name>
    <dbReference type="NCBI Taxonomy" id="2053667"/>
    <lineage>
        <taxon>Eukaryota</taxon>
        <taxon>Metazoa</taxon>
        <taxon>Ecdysozoa</taxon>
        <taxon>Arthropoda</taxon>
        <taxon>Hexapoda</taxon>
        <taxon>Insecta</taxon>
        <taxon>Pterygota</taxon>
        <taxon>Neoptera</taxon>
        <taxon>Endopterygota</taxon>
        <taxon>Hymenoptera</taxon>
        <taxon>Apocrita</taxon>
        <taxon>Ichneumonoidea</taxon>
        <taxon>Braconidae</taxon>
        <taxon>Microgastrinae</taxon>
        <taxon>Cotesia</taxon>
    </lineage>
</organism>
<reference evidence="1" key="1">
    <citation type="submission" date="2020-03" db="EMBL/GenBank/DDBJ databases">
        <authorList>
            <person name="Chebbi M.A."/>
            <person name="Drezen J.M."/>
        </authorList>
    </citation>
    <scope>NUCLEOTIDE SEQUENCE</scope>
    <source>
        <tissue evidence="1">Whole body</tissue>
    </source>
</reference>